<dbReference type="SUPFAM" id="SSF53474">
    <property type="entry name" value="alpha/beta-Hydrolases"/>
    <property type="match status" value="1"/>
</dbReference>
<keyword evidence="4" id="KW-1185">Reference proteome</keyword>
<evidence type="ECO:0000313" key="3">
    <source>
        <dbReference type="EMBL" id="MFD0312738.1"/>
    </source>
</evidence>
<reference evidence="4" key="1">
    <citation type="journal article" date="2019" name="Int. J. Syst. Evol. Microbiol.">
        <title>The Global Catalogue of Microorganisms (GCM) 10K type strain sequencing project: providing services to taxonomists for standard genome sequencing and annotation.</title>
        <authorList>
            <consortium name="The Broad Institute Genomics Platform"/>
            <consortium name="The Broad Institute Genome Sequencing Center for Infectious Disease"/>
            <person name="Wu L."/>
            <person name="Ma J."/>
        </authorList>
    </citation>
    <scope>NUCLEOTIDE SEQUENCE [LARGE SCALE GENOMIC DNA]</scope>
    <source>
        <strain evidence="4">CGMCC 4.7400</strain>
    </source>
</reference>
<sequence length="263" mass="28146">MMTTARTGGVVDASTRDARLLVPLARRSGPLDSLLIHPAGGGISQYLGVAGRLARHGSVHAVRADGLLAGERPDDSIPEMVRRYLGLARGLTHRPKLLVGWSLGGVLAWELATRLAVDGPAPAVVLIDSFAERQTAEDSVGEDLLAAVERSLGDPGEPGAPREPDTDADRARATALAHLTACTDYAVTARHTGPALLMSCASPRRAEQVDDWRRLADWLTVRELPCGHFDVFQPAHQPHLLGHLDEFLARLTPSTAVPQENAR</sequence>
<accession>A0ABW2W3I4</accession>
<keyword evidence="3" id="KW-0378">Hydrolase</keyword>
<evidence type="ECO:0000256" key="1">
    <source>
        <dbReference type="SAM" id="MobiDB-lite"/>
    </source>
</evidence>
<dbReference type="GO" id="GO:0016787">
    <property type="term" value="F:hydrolase activity"/>
    <property type="evidence" value="ECO:0007669"/>
    <property type="project" value="UniProtKB-KW"/>
</dbReference>
<dbReference type="InterPro" id="IPR029058">
    <property type="entry name" value="AB_hydrolase_fold"/>
</dbReference>
<dbReference type="SMART" id="SM00824">
    <property type="entry name" value="PKS_TE"/>
    <property type="match status" value="1"/>
</dbReference>
<name>A0ABW2W3I4_9ACTN</name>
<dbReference type="RefSeq" id="WP_381604322.1">
    <property type="nucleotide sequence ID" value="NZ_JBHTEB010000001.1"/>
</dbReference>
<dbReference type="InterPro" id="IPR020802">
    <property type="entry name" value="TesA-like"/>
</dbReference>
<dbReference type="Gene3D" id="3.40.50.1820">
    <property type="entry name" value="alpha/beta hydrolase"/>
    <property type="match status" value="1"/>
</dbReference>
<dbReference type="Pfam" id="PF00975">
    <property type="entry name" value="Thioesterase"/>
    <property type="match status" value="1"/>
</dbReference>
<feature type="domain" description="Thioesterase TesA-like" evidence="2">
    <location>
        <begin position="39"/>
        <end position="248"/>
    </location>
</feature>
<evidence type="ECO:0000259" key="2">
    <source>
        <dbReference type="SMART" id="SM00824"/>
    </source>
</evidence>
<organism evidence="3 4">
    <name type="scientific">Streptomyces flavalbus</name>
    <dbReference type="NCBI Taxonomy" id="2665155"/>
    <lineage>
        <taxon>Bacteria</taxon>
        <taxon>Bacillati</taxon>
        <taxon>Actinomycetota</taxon>
        <taxon>Actinomycetes</taxon>
        <taxon>Kitasatosporales</taxon>
        <taxon>Streptomycetaceae</taxon>
        <taxon>Streptomyces</taxon>
    </lineage>
</organism>
<dbReference type="Proteomes" id="UP001597023">
    <property type="component" value="Unassembled WGS sequence"/>
</dbReference>
<comment type="caution">
    <text evidence="3">The sequence shown here is derived from an EMBL/GenBank/DDBJ whole genome shotgun (WGS) entry which is preliminary data.</text>
</comment>
<protein>
    <submittedName>
        <fullName evidence="3">Alpha/beta fold hydrolase</fullName>
    </submittedName>
</protein>
<dbReference type="EMBL" id="JBHTEB010000001">
    <property type="protein sequence ID" value="MFD0312738.1"/>
    <property type="molecule type" value="Genomic_DNA"/>
</dbReference>
<proteinExistence type="predicted"/>
<evidence type="ECO:0000313" key="4">
    <source>
        <dbReference type="Proteomes" id="UP001597023"/>
    </source>
</evidence>
<feature type="compositionally biased region" description="Basic and acidic residues" evidence="1">
    <location>
        <begin position="160"/>
        <end position="169"/>
    </location>
</feature>
<gene>
    <name evidence="3" type="ORF">ACFQZ6_00500</name>
</gene>
<dbReference type="InterPro" id="IPR001031">
    <property type="entry name" value="Thioesterase"/>
</dbReference>
<feature type="region of interest" description="Disordered" evidence="1">
    <location>
        <begin position="150"/>
        <end position="169"/>
    </location>
</feature>